<keyword evidence="2" id="KW-1185">Reference proteome</keyword>
<protein>
    <submittedName>
        <fullName evidence="1">Uncharacterized protein</fullName>
    </submittedName>
</protein>
<gene>
    <name evidence="1" type="ORF">CONCODRAFT_77055</name>
</gene>
<proteinExistence type="predicted"/>
<reference evidence="1 2" key="1">
    <citation type="journal article" date="2015" name="Genome Biol. Evol.">
        <title>Phylogenomic analyses indicate that early fungi evolved digesting cell walls of algal ancestors of land plants.</title>
        <authorList>
            <person name="Chang Y."/>
            <person name="Wang S."/>
            <person name="Sekimoto S."/>
            <person name="Aerts A.L."/>
            <person name="Choi C."/>
            <person name="Clum A."/>
            <person name="LaButti K.M."/>
            <person name="Lindquist E.A."/>
            <person name="Yee Ngan C."/>
            <person name="Ohm R.A."/>
            <person name="Salamov A.A."/>
            <person name="Grigoriev I.V."/>
            <person name="Spatafora J.W."/>
            <person name="Berbee M.L."/>
        </authorList>
    </citation>
    <scope>NUCLEOTIDE SEQUENCE [LARGE SCALE GENOMIC DNA]</scope>
    <source>
        <strain evidence="1 2">NRRL 28638</strain>
    </source>
</reference>
<organism evidence="1 2">
    <name type="scientific">Conidiobolus coronatus (strain ATCC 28846 / CBS 209.66 / NRRL 28638)</name>
    <name type="common">Delacroixia coronata</name>
    <dbReference type="NCBI Taxonomy" id="796925"/>
    <lineage>
        <taxon>Eukaryota</taxon>
        <taxon>Fungi</taxon>
        <taxon>Fungi incertae sedis</taxon>
        <taxon>Zoopagomycota</taxon>
        <taxon>Entomophthoromycotina</taxon>
        <taxon>Entomophthoromycetes</taxon>
        <taxon>Entomophthorales</taxon>
        <taxon>Ancylistaceae</taxon>
        <taxon>Conidiobolus</taxon>
    </lineage>
</organism>
<dbReference type="EMBL" id="KQ964428">
    <property type="protein sequence ID" value="KXN74047.1"/>
    <property type="molecule type" value="Genomic_DNA"/>
</dbReference>
<evidence type="ECO:0000313" key="1">
    <source>
        <dbReference type="EMBL" id="KXN74047.1"/>
    </source>
</evidence>
<dbReference type="AlphaFoldDB" id="A0A137PGB7"/>
<accession>A0A137PGB7</accession>
<evidence type="ECO:0000313" key="2">
    <source>
        <dbReference type="Proteomes" id="UP000070444"/>
    </source>
</evidence>
<dbReference type="Proteomes" id="UP000070444">
    <property type="component" value="Unassembled WGS sequence"/>
</dbReference>
<sequence>MTNVKGHINEIVKIALEDLVKKAEAMNLSEADEEKVLETIRNYQINLTPKRQKRVVPDKDRCPKIKKNGERCNAIKRGKACWFHMTEAEQKEYSRTHSSAKAKAK</sequence>
<name>A0A137PGB7_CONC2</name>